<dbReference type="GO" id="GO:0043565">
    <property type="term" value="F:sequence-specific DNA binding"/>
    <property type="evidence" value="ECO:0007669"/>
    <property type="project" value="InterPro"/>
</dbReference>
<sequence length="333" mass="36015">MNTDATKGTAMVTSTVPNTTAFVSTDADTISGYLSDAYGAGMRVSSSDHNPQLRHRRTHAPGFHLETIAQSATLDFDGEPLPTLVIVTTNTARLQRTSGDSDRRYRPGDVCLGAYPGRPFTCTWSPGELTTCVLDLAVLDRIAAPAPAWQPTPVRFTSLDPHSATAAAHWRHTHAYVTDLLDNPEAAGSPLLIANATHLLATAALATFANTALTDPTIEDRRDATPTTLRRALAYIDDNADQTITVADIAAAARVSIRALQLAFRRYRDTTPMAHLHRVRLQHADHMLATADPSTTTVAAVAARWGFTNPRLFAAHYRNAYGVPPSHTLHKHS</sequence>
<dbReference type="PANTHER" id="PTHR46796:SF12">
    <property type="entry name" value="HTH-TYPE DNA-BINDING TRANSCRIPTIONAL ACTIVATOR EUTR"/>
    <property type="match status" value="1"/>
</dbReference>
<dbReference type="SMART" id="SM00342">
    <property type="entry name" value="HTH_ARAC"/>
    <property type="match status" value="1"/>
</dbReference>
<protein>
    <submittedName>
        <fullName evidence="5">Helix-turn-helix transcriptional regulator</fullName>
    </submittedName>
</protein>
<comment type="caution">
    <text evidence="5">The sequence shown here is derived from an EMBL/GenBank/DDBJ whole genome shotgun (WGS) entry which is preliminary data.</text>
</comment>
<dbReference type="RefSeq" id="WP_196417825.1">
    <property type="nucleotide sequence ID" value="NZ_JADQTO010000018.1"/>
</dbReference>
<evidence type="ECO:0000313" key="5">
    <source>
        <dbReference type="EMBL" id="MBG0566043.1"/>
    </source>
</evidence>
<dbReference type="SUPFAM" id="SSF46689">
    <property type="entry name" value="Homeodomain-like"/>
    <property type="match status" value="2"/>
</dbReference>
<keyword evidence="3" id="KW-0804">Transcription</keyword>
<evidence type="ECO:0000259" key="4">
    <source>
        <dbReference type="PROSITE" id="PS01124"/>
    </source>
</evidence>
<evidence type="ECO:0000256" key="2">
    <source>
        <dbReference type="ARBA" id="ARBA00023125"/>
    </source>
</evidence>
<feature type="domain" description="HTH araC/xylS-type" evidence="4">
    <location>
        <begin position="230"/>
        <end position="331"/>
    </location>
</feature>
<proteinExistence type="predicted"/>
<keyword evidence="1" id="KW-0805">Transcription regulation</keyword>
<dbReference type="EMBL" id="JADQTO010000018">
    <property type="protein sequence ID" value="MBG0566043.1"/>
    <property type="molecule type" value="Genomic_DNA"/>
</dbReference>
<dbReference type="InterPro" id="IPR018247">
    <property type="entry name" value="EF_Hand_1_Ca_BS"/>
</dbReference>
<dbReference type="AlphaFoldDB" id="A0A931CH48"/>
<dbReference type="InterPro" id="IPR018060">
    <property type="entry name" value="HTH_AraC"/>
</dbReference>
<keyword evidence="6" id="KW-1185">Reference proteome</keyword>
<dbReference type="InterPro" id="IPR050204">
    <property type="entry name" value="AraC_XylS_family_regulators"/>
</dbReference>
<evidence type="ECO:0000256" key="1">
    <source>
        <dbReference type="ARBA" id="ARBA00023015"/>
    </source>
</evidence>
<reference evidence="5" key="1">
    <citation type="submission" date="2020-11" db="EMBL/GenBank/DDBJ databases">
        <title>Isolation and identification of active actinomycetes.</title>
        <authorList>
            <person name="Sun X."/>
        </authorList>
    </citation>
    <scope>NUCLEOTIDE SEQUENCE</scope>
    <source>
        <strain evidence="5">NEAU-A11</strain>
    </source>
</reference>
<dbReference type="PROSITE" id="PS01124">
    <property type="entry name" value="HTH_ARAC_FAMILY_2"/>
    <property type="match status" value="1"/>
</dbReference>
<dbReference type="PROSITE" id="PS00018">
    <property type="entry name" value="EF_HAND_1"/>
    <property type="match status" value="1"/>
</dbReference>
<organism evidence="5 6">
    <name type="scientific">Actinoplanes aureus</name>
    <dbReference type="NCBI Taxonomy" id="2792083"/>
    <lineage>
        <taxon>Bacteria</taxon>
        <taxon>Bacillati</taxon>
        <taxon>Actinomycetota</taxon>
        <taxon>Actinomycetes</taxon>
        <taxon>Micromonosporales</taxon>
        <taxon>Micromonosporaceae</taxon>
        <taxon>Actinoplanes</taxon>
    </lineage>
</organism>
<dbReference type="InterPro" id="IPR009057">
    <property type="entry name" value="Homeodomain-like_sf"/>
</dbReference>
<dbReference type="Gene3D" id="1.10.10.60">
    <property type="entry name" value="Homeodomain-like"/>
    <property type="match status" value="1"/>
</dbReference>
<dbReference type="PANTHER" id="PTHR46796">
    <property type="entry name" value="HTH-TYPE TRANSCRIPTIONAL ACTIVATOR RHAS-RELATED"/>
    <property type="match status" value="1"/>
</dbReference>
<evidence type="ECO:0000313" key="6">
    <source>
        <dbReference type="Proteomes" id="UP000598146"/>
    </source>
</evidence>
<gene>
    <name evidence="5" type="ORF">I4J89_31815</name>
</gene>
<accession>A0A931CH48</accession>
<keyword evidence="2" id="KW-0238">DNA-binding</keyword>
<evidence type="ECO:0000256" key="3">
    <source>
        <dbReference type="ARBA" id="ARBA00023163"/>
    </source>
</evidence>
<dbReference type="Proteomes" id="UP000598146">
    <property type="component" value="Unassembled WGS sequence"/>
</dbReference>
<dbReference type="GO" id="GO:0003700">
    <property type="term" value="F:DNA-binding transcription factor activity"/>
    <property type="evidence" value="ECO:0007669"/>
    <property type="project" value="InterPro"/>
</dbReference>
<dbReference type="Pfam" id="PF12833">
    <property type="entry name" value="HTH_18"/>
    <property type="match status" value="1"/>
</dbReference>
<name>A0A931CH48_9ACTN</name>